<dbReference type="GO" id="GO:0006747">
    <property type="term" value="P:FAD biosynthetic process"/>
    <property type="evidence" value="ECO:0007669"/>
    <property type="project" value="TreeGrafter"/>
</dbReference>
<keyword evidence="9" id="KW-0067">ATP-binding</keyword>
<feature type="domain" description="Phosphoadenosine phosphosulphate reductase" evidence="13">
    <location>
        <begin position="133"/>
        <end position="292"/>
    </location>
</feature>
<evidence type="ECO:0000256" key="7">
    <source>
        <dbReference type="ARBA" id="ARBA00022741"/>
    </source>
</evidence>
<dbReference type="Proteomes" id="UP000235388">
    <property type="component" value="Unassembled WGS sequence"/>
</dbReference>
<dbReference type="SUPFAM" id="SSF52402">
    <property type="entry name" value="Adenine nucleotide alpha hydrolases-like"/>
    <property type="match status" value="1"/>
</dbReference>
<evidence type="ECO:0000313" key="17">
    <source>
        <dbReference type="Proteomes" id="UP000235392"/>
    </source>
</evidence>
<reference evidence="16 17" key="1">
    <citation type="submission" date="2017-11" db="EMBL/GenBank/DDBJ databases">
        <title>De novo assembly and phasing of dikaryotic genomes from two isolates of Puccinia coronata f. sp. avenae, the causal agent of oat crown rust.</title>
        <authorList>
            <person name="Miller M.E."/>
            <person name="Zhang Y."/>
            <person name="Omidvar V."/>
            <person name="Sperschneider J."/>
            <person name="Schwessinger B."/>
            <person name="Raley C."/>
            <person name="Palmer J.M."/>
            <person name="Garnica D."/>
            <person name="Upadhyaya N."/>
            <person name="Rathjen J."/>
            <person name="Taylor J.M."/>
            <person name="Park R.F."/>
            <person name="Dodds P.N."/>
            <person name="Hirsch C.D."/>
            <person name="Kianian S.F."/>
            <person name="Figueroa M."/>
        </authorList>
    </citation>
    <scope>NUCLEOTIDE SEQUENCE [LARGE SCALE GENOMIC DNA]</scope>
    <source>
        <strain evidence="15">12NC29</strain>
        <strain evidence="14">12SD80</strain>
    </source>
</reference>
<dbReference type="Pfam" id="PF01507">
    <property type="entry name" value="PAPS_reduct"/>
    <property type="match status" value="1"/>
</dbReference>
<dbReference type="FunFam" id="3.40.50.620:FF:000347">
    <property type="entry name" value="FMN adenylyltransferase"/>
    <property type="match status" value="1"/>
</dbReference>
<comment type="caution">
    <text evidence="14">The sequence shown here is derived from an EMBL/GenBank/DDBJ whole genome shotgun (WGS) entry which is preliminary data.</text>
</comment>
<keyword evidence="3" id="KW-0285">Flavoprotein</keyword>
<dbReference type="AlphaFoldDB" id="A0A2N5UNN1"/>
<dbReference type="EMBL" id="PGCJ01000031">
    <property type="protein sequence ID" value="PLW55566.1"/>
    <property type="molecule type" value="Genomic_DNA"/>
</dbReference>
<comment type="catalytic activity">
    <reaction evidence="12">
        <text>FMN + ATP + H(+) = FAD + diphosphate</text>
        <dbReference type="Rhea" id="RHEA:17237"/>
        <dbReference type="ChEBI" id="CHEBI:15378"/>
        <dbReference type="ChEBI" id="CHEBI:30616"/>
        <dbReference type="ChEBI" id="CHEBI:33019"/>
        <dbReference type="ChEBI" id="CHEBI:57692"/>
        <dbReference type="ChEBI" id="CHEBI:58210"/>
        <dbReference type="EC" id="2.7.7.2"/>
    </reaction>
</comment>
<dbReference type="InterPro" id="IPR002500">
    <property type="entry name" value="PAPS_reduct_dom"/>
</dbReference>
<evidence type="ECO:0000256" key="11">
    <source>
        <dbReference type="ARBA" id="ARBA00031871"/>
    </source>
</evidence>
<gene>
    <name evidence="15" type="ORF">PCANC_02083</name>
    <name evidence="14" type="ORF">PCASD_05035</name>
</gene>
<evidence type="ECO:0000256" key="8">
    <source>
        <dbReference type="ARBA" id="ARBA00022827"/>
    </source>
</evidence>
<dbReference type="GO" id="GO:0003919">
    <property type="term" value="F:FMN adenylyltransferase activity"/>
    <property type="evidence" value="ECO:0007669"/>
    <property type="project" value="UniProtKB-EC"/>
</dbReference>
<dbReference type="STRING" id="200324.A0A2N5UNN1"/>
<evidence type="ECO:0000256" key="10">
    <source>
        <dbReference type="ARBA" id="ARBA00031145"/>
    </source>
</evidence>
<dbReference type="EC" id="2.7.7.2" evidence="2"/>
<evidence type="ECO:0000256" key="3">
    <source>
        <dbReference type="ARBA" id="ARBA00022630"/>
    </source>
</evidence>
<sequence>MKQESIRGVSLADDEAVLETSQNPHSEIGYLAWCDGGVSNQSTLTRSRKIEPLFSVHRGEWIAKATRNRLTTRPRLRTMTSQGPLRSRFGKSDADRVYQLAHSETPTQLSLLIKHALEIIELAIVRFGADGLSISFNGGKDSTVLVHLFAAALHRNSSSPTLSETDPNMKLAGLYIRCQSPFAKVDDFVKRCQEIYHIDLMTVNDSLKNGLNAFLQERPSIRAILIGTRATDPNGGSLTEFDPTDSDWPSIIRVHPILDWGYSHVWQFLQELEVDWCTLYNSGYTSLGSSFNTFQNPFLKTDDGWKAAWELNDGKNERAGRVSGSVHSAA</sequence>
<proteinExistence type="predicted"/>
<evidence type="ECO:0000313" key="15">
    <source>
        <dbReference type="EMBL" id="PLW55566.1"/>
    </source>
</evidence>
<organism evidence="14 17">
    <name type="scientific">Puccinia coronata f. sp. avenae</name>
    <dbReference type="NCBI Taxonomy" id="200324"/>
    <lineage>
        <taxon>Eukaryota</taxon>
        <taxon>Fungi</taxon>
        <taxon>Dikarya</taxon>
        <taxon>Basidiomycota</taxon>
        <taxon>Pucciniomycotina</taxon>
        <taxon>Pucciniomycetes</taxon>
        <taxon>Pucciniales</taxon>
        <taxon>Pucciniaceae</taxon>
        <taxon>Puccinia</taxon>
    </lineage>
</organism>
<evidence type="ECO:0000256" key="2">
    <source>
        <dbReference type="ARBA" id="ARBA00012393"/>
    </source>
</evidence>
<evidence type="ECO:0000256" key="6">
    <source>
        <dbReference type="ARBA" id="ARBA00022695"/>
    </source>
</evidence>
<protein>
    <recommendedName>
        <fullName evidence="2">FAD synthase</fullName>
        <ecNumber evidence="2">2.7.7.2</ecNumber>
    </recommendedName>
    <alternativeName>
        <fullName evidence="10">FAD pyrophosphorylase</fullName>
    </alternativeName>
    <alternativeName>
        <fullName evidence="11">FMN adenylyltransferase</fullName>
    </alternativeName>
</protein>
<dbReference type="InterPro" id="IPR014729">
    <property type="entry name" value="Rossmann-like_a/b/a_fold"/>
</dbReference>
<comment type="pathway">
    <text evidence="1">Cofactor biosynthesis; FAD biosynthesis; FAD from FMN: step 1/1.</text>
</comment>
<keyword evidence="6" id="KW-0548">Nucleotidyltransferase</keyword>
<name>A0A2N5UNN1_9BASI</name>
<dbReference type="CDD" id="cd23948">
    <property type="entry name" value="FAD_synthase"/>
    <property type="match status" value="1"/>
</dbReference>
<keyword evidence="5" id="KW-0808">Transferase</keyword>
<dbReference type="PANTHER" id="PTHR23293">
    <property type="entry name" value="FAD SYNTHETASE-RELATED FMN ADENYLYLTRANSFERASE"/>
    <property type="match status" value="1"/>
</dbReference>
<dbReference type="Proteomes" id="UP000235392">
    <property type="component" value="Unassembled WGS sequence"/>
</dbReference>
<dbReference type="OrthoDB" id="270728at2759"/>
<evidence type="ECO:0000256" key="5">
    <source>
        <dbReference type="ARBA" id="ARBA00022679"/>
    </source>
</evidence>
<keyword evidence="4" id="KW-0288">FMN</keyword>
<keyword evidence="8" id="KW-0274">FAD</keyword>
<dbReference type="PANTHER" id="PTHR23293:SF9">
    <property type="entry name" value="FAD SYNTHASE"/>
    <property type="match status" value="1"/>
</dbReference>
<dbReference type="Gene3D" id="3.40.50.620">
    <property type="entry name" value="HUPs"/>
    <property type="match status" value="1"/>
</dbReference>
<dbReference type="EMBL" id="PGCI01000116">
    <property type="protein sequence ID" value="PLW39365.1"/>
    <property type="molecule type" value="Genomic_DNA"/>
</dbReference>
<evidence type="ECO:0000256" key="1">
    <source>
        <dbReference type="ARBA" id="ARBA00004726"/>
    </source>
</evidence>
<evidence type="ECO:0000259" key="13">
    <source>
        <dbReference type="Pfam" id="PF01507"/>
    </source>
</evidence>
<accession>A0A2N5UNN1</accession>
<dbReference type="GO" id="GO:0005524">
    <property type="term" value="F:ATP binding"/>
    <property type="evidence" value="ECO:0007669"/>
    <property type="project" value="UniProtKB-KW"/>
</dbReference>
<keyword evidence="7" id="KW-0547">Nucleotide-binding</keyword>
<evidence type="ECO:0000256" key="4">
    <source>
        <dbReference type="ARBA" id="ARBA00022643"/>
    </source>
</evidence>
<evidence type="ECO:0000313" key="14">
    <source>
        <dbReference type="EMBL" id="PLW39365.1"/>
    </source>
</evidence>
<keyword evidence="16" id="KW-1185">Reference proteome</keyword>
<evidence type="ECO:0000256" key="12">
    <source>
        <dbReference type="ARBA" id="ARBA00049494"/>
    </source>
</evidence>
<evidence type="ECO:0000256" key="9">
    <source>
        <dbReference type="ARBA" id="ARBA00022840"/>
    </source>
</evidence>
<evidence type="ECO:0000313" key="16">
    <source>
        <dbReference type="Proteomes" id="UP000235388"/>
    </source>
</evidence>